<feature type="region of interest" description="Disordered" evidence="6">
    <location>
        <begin position="1"/>
        <end position="25"/>
    </location>
</feature>
<dbReference type="EMBL" id="JALPTH010000001">
    <property type="protein sequence ID" value="MCK8676077.1"/>
    <property type="molecule type" value="Genomic_DNA"/>
</dbReference>
<dbReference type="Pfam" id="PF00069">
    <property type="entry name" value="Pkinase"/>
    <property type="match status" value="1"/>
</dbReference>
<evidence type="ECO:0000313" key="8">
    <source>
        <dbReference type="EMBL" id="MCK8676077.1"/>
    </source>
</evidence>
<feature type="compositionally biased region" description="Low complexity" evidence="6">
    <location>
        <begin position="430"/>
        <end position="440"/>
    </location>
</feature>
<dbReference type="InterPro" id="IPR008271">
    <property type="entry name" value="Ser/Thr_kinase_AS"/>
</dbReference>
<comment type="caution">
    <text evidence="8">The sequence shown here is derived from an EMBL/GenBank/DDBJ whole genome shotgun (WGS) entry which is preliminary data.</text>
</comment>
<dbReference type="InterPro" id="IPR011009">
    <property type="entry name" value="Kinase-like_dom_sf"/>
</dbReference>
<evidence type="ECO:0000256" key="4">
    <source>
        <dbReference type="ARBA" id="ARBA00022840"/>
    </source>
</evidence>
<feature type="domain" description="Protein kinase" evidence="7">
    <location>
        <begin position="24"/>
        <end position="275"/>
    </location>
</feature>
<evidence type="ECO:0000256" key="6">
    <source>
        <dbReference type="SAM" id="MobiDB-lite"/>
    </source>
</evidence>
<dbReference type="SUPFAM" id="SSF56112">
    <property type="entry name" value="Protein kinase-like (PK-like)"/>
    <property type="match status" value="1"/>
</dbReference>
<feature type="compositionally biased region" description="Basic and acidic residues" evidence="6">
    <location>
        <begin position="417"/>
        <end position="429"/>
    </location>
</feature>
<feature type="compositionally biased region" description="Basic and acidic residues" evidence="6">
    <location>
        <begin position="394"/>
        <end position="403"/>
    </location>
</feature>
<evidence type="ECO:0000256" key="5">
    <source>
        <dbReference type="PROSITE-ProRule" id="PRU10141"/>
    </source>
</evidence>
<dbReference type="Gene3D" id="3.30.200.20">
    <property type="entry name" value="Phosphorylase Kinase, domain 1"/>
    <property type="match status" value="1"/>
</dbReference>
<gene>
    <name evidence="8" type="ORF">M1O15_01335</name>
</gene>
<feature type="binding site" evidence="5">
    <location>
        <position position="52"/>
    </location>
    <ligand>
        <name>ATP</name>
        <dbReference type="ChEBI" id="CHEBI:30616"/>
    </ligand>
</feature>
<dbReference type="PANTHER" id="PTHR43289:SF34">
    <property type="entry name" value="SERINE_THREONINE-PROTEIN KINASE YBDM-RELATED"/>
    <property type="match status" value="1"/>
</dbReference>
<dbReference type="InterPro" id="IPR017441">
    <property type="entry name" value="Protein_kinase_ATP_BS"/>
</dbReference>
<sequence length="686" mass="70825">MTTNGSDARVRPARPGDPERIGPYRITGRLGSGGMGTVHAGLDPSGLRVAVKVIHAAQAEDPEWRARFRREVQLSARVQGPCLIPLLAADPEAAAPWLATAYAPGLTLDRHLAEHGPLTGGTLYAFATGTARALAAVHAAGVVHRDVKPQNVILTASGPRVLDFGIAHATDGTSVTRTGMMTGTPGWISPEHYRTGSPGPAGDVFAWGALVGYAATGRPPFGTGNADVVAYRVLSGEPDLDGVPGELRAVLDRALAKDPGGRMSAEAAAEESARLLAAQATQVLPTPAAGAPTAVAVTDRLVAAEWRVPPVADPAWPAPPAPPRSVRKGVLLAALGAAVAGAAFAGSLYVQGTFGTKGEDGKRDGGTVGGSTPSLSTAGPVEGGQADSDPASDGDPRDARVPRDPLAGVADPAYTRAGDESRPSPDEWRAGASAAPGSGEEAAERAIRERLRAVLATKGLDAVEPVVSFNRRAQTVMVTGGPVSQLPDEQRNLFARAAGATACATLAQRLADAPDAWPYGRFAVYWKDAEAAPEAETLGYGEATGGCSDEVAGQWHGDEAGLAAAEIPSTPPKEVQVADAAVKDLIAAWNARADDFGDEPISTTDGISLGFDPVENAAYVWTDDPYARFPGRAQRSNLAGVVEQGVCGRLLDAYTSDRNWTYIRWTLAVGGGEGGREFVRSGTCAR</sequence>
<keyword evidence="9" id="KW-1185">Reference proteome</keyword>
<dbReference type="PROSITE" id="PS00108">
    <property type="entry name" value="PROTEIN_KINASE_ST"/>
    <property type="match status" value="1"/>
</dbReference>
<organism evidence="8 9">
    <name type="scientific">Streptomyces lichenis</name>
    <dbReference type="NCBI Taxonomy" id="2306967"/>
    <lineage>
        <taxon>Bacteria</taxon>
        <taxon>Bacillati</taxon>
        <taxon>Actinomycetota</taxon>
        <taxon>Actinomycetes</taxon>
        <taxon>Kitasatosporales</taxon>
        <taxon>Streptomycetaceae</taxon>
        <taxon>Streptomyces</taxon>
    </lineage>
</organism>
<evidence type="ECO:0000259" key="7">
    <source>
        <dbReference type="PROSITE" id="PS50011"/>
    </source>
</evidence>
<dbReference type="SMART" id="SM00220">
    <property type="entry name" value="S_TKc"/>
    <property type="match status" value="1"/>
</dbReference>
<keyword evidence="4 5" id="KW-0067">ATP-binding</keyword>
<dbReference type="Proteomes" id="UP001522868">
    <property type="component" value="Unassembled WGS sequence"/>
</dbReference>
<dbReference type="PROSITE" id="PS50011">
    <property type="entry name" value="PROTEIN_KINASE_DOM"/>
    <property type="match status" value="1"/>
</dbReference>
<name>A0ABT0I466_9ACTN</name>
<reference evidence="8 9" key="1">
    <citation type="submission" date="2022-04" db="EMBL/GenBank/DDBJ databases">
        <title>Streptomyces sp. nov. LCR6-01 isolated from Lichen of Dirinaria sp.</title>
        <authorList>
            <person name="Kanchanasin P."/>
            <person name="Tanasupawat S."/>
            <person name="Phongsopitanun W."/>
        </authorList>
    </citation>
    <scope>NUCLEOTIDE SEQUENCE [LARGE SCALE GENOMIC DNA]</scope>
    <source>
        <strain evidence="8 9">LCR6-01</strain>
    </source>
</reference>
<evidence type="ECO:0000256" key="1">
    <source>
        <dbReference type="ARBA" id="ARBA00022679"/>
    </source>
</evidence>
<keyword evidence="8" id="KW-0723">Serine/threonine-protein kinase</keyword>
<proteinExistence type="predicted"/>
<protein>
    <submittedName>
        <fullName evidence="8">Serine/threonine protein kinase</fullName>
    </submittedName>
</protein>
<feature type="compositionally biased region" description="Basic and acidic residues" evidence="6">
    <location>
        <begin position="8"/>
        <end position="22"/>
    </location>
</feature>
<evidence type="ECO:0000256" key="2">
    <source>
        <dbReference type="ARBA" id="ARBA00022741"/>
    </source>
</evidence>
<dbReference type="InterPro" id="IPR000719">
    <property type="entry name" value="Prot_kinase_dom"/>
</dbReference>
<dbReference type="PROSITE" id="PS00107">
    <property type="entry name" value="PROTEIN_KINASE_ATP"/>
    <property type="match status" value="1"/>
</dbReference>
<evidence type="ECO:0000256" key="3">
    <source>
        <dbReference type="ARBA" id="ARBA00022777"/>
    </source>
</evidence>
<keyword evidence="3 8" id="KW-0418">Kinase</keyword>
<evidence type="ECO:0000313" key="9">
    <source>
        <dbReference type="Proteomes" id="UP001522868"/>
    </source>
</evidence>
<dbReference type="RefSeq" id="WP_248631263.1">
    <property type="nucleotide sequence ID" value="NZ_JALPTH010000001.1"/>
</dbReference>
<feature type="region of interest" description="Disordered" evidence="6">
    <location>
        <begin position="355"/>
        <end position="442"/>
    </location>
</feature>
<keyword evidence="2 5" id="KW-0547">Nucleotide-binding</keyword>
<dbReference type="PANTHER" id="PTHR43289">
    <property type="entry name" value="MITOGEN-ACTIVATED PROTEIN KINASE KINASE KINASE 20-RELATED"/>
    <property type="match status" value="1"/>
</dbReference>
<accession>A0ABT0I466</accession>
<keyword evidence="1" id="KW-0808">Transferase</keyword>
<dbReference type="CDD" id="cd14014">
    <property type="entry name" value="STKc_PknB_like"/>
    <property type="match status" value="1"/>
</dbReference>
<dbReference type="Gene3D" id="1.10.510.10">
    <property type="entry name" value="Transferase(Phosphotransferase) domain 1"/>
    <property type="match status" value="1"/>
</dbReference>
<dbReference type="GO" id="GO:0004674">
    <property type="term" value="F:protein serine/threonine kinase activity"/>
    <property type="evidence" value="ECO:0007669"/>
    <property type="project" value="UniProtKB-KW"/>
</dbReference>